<keyword evidence="6 9" id="KW-0472">Membrane</keyword>
<proteinExistence type="predicted"/>
<evidence type="ECO:0000256" key="5">
    <source>
        <dbReference type="ARBA" id="ARBA00023098"/>
    </source>
</evidence>
<dbReference type="AlphaFoldDB" id="A0A2P6NRX2"/>
<dbReference type="OrthoDB" id="4583at2759"/>
<evidence type="ECO:0000256" key="8">
    <source>
        <dbReference type="ARBA" id="ARBA00023264"/>
    </source>
</evidence>
<feature type="transmembrane region" description="Helical" evidence="9">
    <location>
        <begin position="513"/>
        <end position="535"/>
    </location>
</feature>
<dbReference type="Proteomes" id="UP000241769">
    <property type="component" value="Unassembled WGS sequence"/>
</dbReference>
<keyword evidence="5" id="KW-0443">Lipid metabolism</keyword>
<evidence type="ECO:0000313" key="10">
    <source>
        <dbReference type="EMBL" id="PRP86701.1"/>
    </source>
</evidence>
<evidence type="ECO:0000256" key="7">
    <source>
        <dbReference type="ARBA" id="ARBA00023209"/>
    </source>
</evidence>
<keyword evidence="2" id="KW-0444">Lipid biosynthesis</keyword>
<name>A0A2P6NRX2_9EUKA</name>
<evidence type="ECO:0000256" key="2">
    <source>
        <dbReference type="ARBA" id="ARBA00022516"/>
    </source>
</evidence>
<keyword evidence="3 9" id="KW-0812">Transmembrane</keyword>
<dbReference type="PANTHER" id="PTHR32138:SF0">
    <property type="entry name" value="PHOSPHATIDYLETHANOLAMINE N-METHYLTRANSFERASE"/>
    <property type="match status" value="1"/>
</dbReference>
<keyword evidence="4 9" id="KW-1133">Transmembrane helix</keyword>
<feature type="transmembrane region" description="Helical" evidence="9">
    <location>
        <begin position="292"/>
        <end position="313"/>
    </location>
</feature>
<dbReference type="InParanoid" id="A0A2P6NRX2"/>
<dbReference type="GO" id="GO:0006656">
    <property type="term" value="P:phosphatidylcholine biosynthetic process"/>
    <property type="evidence" value="ECO:0007669"/>
    <property type="project" value="UniProtKB-UniPathway"/>
</dbReference>
<dbReference type="EMBL" id="MDYQ01000027">
    <property type="protein sequence ID" value="PRP86701.1"/>
    <property type="molecule type" value="Genomic_DNA"/>
</dbReference>
<keyword evidence="8" id="KW-1208">Phospholipid metabolism</keyword>
<protein>
    <recommendedName>
        <fullName evidence="12">Phosphatidylethanolamine N-methyltransferase</fullName>
    </recommendedName>
</protein>
<evidence type="ECO:0000256" key="3">
    <source>
        <dbReference type="ARBA" id="ARBA00022692"/>
    </source>
</evidence>
<organism evidence="10 11">
    <name type="scientific">Planoprotostelium fungivorum</name>
    <dbReference type="NCBI Taxonomy" id="1890364"/>
    <lineage>
        <taxon>Eukaryota</taxon>
        <taxon>Amoebozoa</taxon>
        <taxon>Evosea</taxon>
        <taxon>Variosea</taxon>
        <taxon>Cavosteliida</taxon>
        <taxon>Cavosteliaceae</taxon>
        <taxon>Planoprotostelium</taxon>
    </lineage>
</organism>
<gene>
    <name evidence="10" type="ORF">PROFUN_02850</name>
</gene>
<sequence>MSFVEAYAEECVNYRDGNLQTGNSFYPDCAGRSQPRGSHMSDTSNITTHEELGIVGAGSPDTSAPITIPSPILRQRNVSTSSQTQDLDTDIVQEGEGLLSELATSPKGPLLMLSTSFSAEGASPPSTSSPEINHNGRLVGVTSRGLRFYLPQTRNPLTVKSPKDWTVIEWFKNAAILNVLLLYFCLPTWVYISLFIFWRLAYNAGLGYILYRQSHEEFFTKWIENLKPGTNIYRFLSLVAQLGMGNGYIYEDYPSEFNTWIIFRYVVDIILANDLVCYVVFCLACWEVPQEINFSVILCYIVGGFLCVFTLWAKTDAYRVVKDFAWYWGDFFFLVDQRLTFDRVFSISPHPMYTIGYSFFYGASMITRSHTVLYVSLFGHFCQLVFLSWVENPHIDKTYPGSVEDPSPEMEKILHDAQTGYFRRDLIVFKNFDPFRSSDLFMLFLIIYNVVLMFLDLPTSFFIGHAIFWRLLLNGALGWILSEQSRRNFWTDHFLKSGYTKQFAFENWKNLRIYNLTLVMTYASYILCCVKLIHFDTDFYGQMLLKQTIGAVLIAVNLWSSVSVFEVLGEFGYFYGDFFIDEVPSKLYYNGIYRFLNNPEAVTGFAAYYGGALMCDSWTLFALALFSQACGQLFINLVEQPHMKKLYGAQVRSTSGFIKAITSIVNEEVEKRKHLRHLKDTATDMEARLKKELAHRATNIRAKVRTTLEDSTKGRFPC</sequence>
<dbReference type="FunCoup" id="A0A2P6NRX2">
    <property type="interactions" value="2"/>
</dbReference>
<evidence type="ECO:0000256" key="4">
    <source>
        <dbReference type="ARBA" id="ARBA00022989"/>
    </source>
</evidence>
<dbReference type="STRING" id="1890364.A0A2P6NRX2"/>
<keyword evidence="7" id="KW-0594">Phospholipid biosynthesis</keyword>
<evidence type="ECO:0000256" key="1">
    <source>
        <dbReference type="ARBA" id="ARBA00004127"/>
    </source>
</evidence>
<evidence type="ECO:0000256" key="9">
    <source>
        <dbReference type="SAM" id="Phobius"/>
    </source>
</evidence>
<dbReference type="Pfam" id="PF04191">
    <property type="entry name" value="PEMT"/>
    <property type="match status" value="2"/>
</dbReference>
<evidence type="ECO:0000256" key="6">
    <source>
        <dbReference type="ARBA" id="ARBA00023136"/>
    </source>
</evidence>
<reference evidence="10 11" key="1">
    <citation type="journal article" date="2018" name="Genome Biol. Evol.">
        <title>Multiple Roots of Fruiting Body Formation in Amoebozoa.</title>
        <authorList>
            <person name="Hillmann F."/>
            <person name="Forbes G."/>
            <person name="Novohradska S."/>
            <person name="Ferling I."/>
            <person name="Riege K."/>
            <person name="Groth M."/>
            <person name="Westermann M."/>
            <person name="Marz M."/>
            <person name="Spaller T."/>
            <person name="Winckler T."/>
            <person name="Schaap P."/>
            <person name="Glockner G."/>
        </authorList>
    </citation>
    <scope>NUCLEOTIDE SEQUENCE [LARGE SCALE GENOMIC DNA]</scope>
    <source>
        <strain evidence="10 11">Jena</strain>
    </source>
</reference>
<dbReference type="GO" id="GO:0004608">
    <property type="term" value="F:phosphatidylethanolamine N-methyltransferase activity"/>
    <property type="evidence" value="ECO:0007669"/>
    <property type="project" value="TreeGrafter"/>
</dbReference>
<dbReference type="PANTHER" id="PTHR32138">
    <property type="entry name" value="PHOSPHATIDYLETHANOLAMINE N-METHYLTRANSFERASE"/>
    <property type="match status" value="1"/>
</dbReference>
<dbReference type="InterPro" id="IPR007318">
    <property type="entry name" value="Phopholipid_MeTrfase"/>
</dbReference>
<dbReference type="UniPathway" id="UPA00753"/>
<comment type="subcellular location">
    <subcellularLocation>
        <location evidence="1">Endomembrane system</location>
        <topology evidence="1">Multi-pass membrane protein</topology>
    </subcellularLocation>
</comment>
<comment type="caution">
    <text evidence="10">The sequence shown here is derived from an EMBL/GenBank/DDBJ whole genome shotgun (WGS) entry which is preliminary data.</text>
</comment>
<accession>A0A2P6NRX2</accession>
<evidence type="ECO:0008006" key="12">
    <source>
        <dbReference type="Google" id="ProtNLM"/>
    </source>
</evidence>
<feature type="transmembrane region" description="Helical" evidence="9">
    <location>
        <begin position="262"/>
        <end position="285"/>
    </location>
</feature>
<dbReference type="GO" id="GO:0012505">
    <property type="term" value="C:endomembrane system"/>
    <property type="evidence" value="ECO:0007669"/>
    <property type="project" value="UniProtKB-SubCell"/>
</dbReference>
<dbReference type="Gene3D" id="1.20.120.1630">
    <property type="match status" value="1"/>
</dbReference>
<feature type="transmembrane region" description="Helical" evidence="9">
    <location>
        <begin position="440"/>
        <end position="455"/>
    </location>
</feature>
<keyword evidence="11" id="KW-1185">Reference proteome</keyword>
<evidence type="ECO:0000313" key="11">
    <source>
        <dbReference type="Proteomes" id="UP000241769"/>
    </source>
</evidence>
<feature type="transmembrane region" description="Helical" evidence="9">
    <location>
        <begin position="371"/>
        <end position="390"/>
    </location>
</feature>